<gene>
    <name evidence="2" type="ORF">EGT74_04925</name>
</gene>
<dbReference type="RefSeq" id="WP_123845406.1">
    <property type="nucleotide sequence ID" value="NZ_RPDH01000001.1"/>
</dbReference>
<dbReference type="InterPro" id="IPR014914">
    <property type="entry name" value="RES_dom"/>
</dbReference>
<dbReference type="EMBL" id="RPDH01000001">
    <property type="protein sequence ID" value="RPE12890.1"/>
    <property type="molecule type" value="Genomic_DNA"/>
</dbReference>
<keyword evidence="3" id="KW-1185">Reference proteome</keyword>
<evidence type="ECO:0000259" key="1">
    <source>
        <dbReference type="SMART" id="SM00953"/>
    </source>
</evidence>
<evidence type="ECO:0000313" key="2">
    <source>
        <dbReference type="EMBL" id="RPE12890.1"/>
    </source>
</evidence>
<evidence type="ECO:0000313" key="3">
    <source>
        <dbReference type="Proteomes" id="UP000278351"/>
    </source>
</evidence>
<sequence>MELFKLGHREDAYDLKGADMENGRWNYADDHCIYVFDSWPLCILESNIYTTTGKLPPTMVISVLDVPDGSCLLFEENSLPPGWRNEPRPKACLDLGSAVLRAAGALLLGFPSLYWPGQKNYLLNPRHDLMKEVSIIRIEKCSY</sequence>
<proteinExistence type="predicted"/>
<reference evidence="2 3" key="1">
    <citation type="submission" date="2018-11" db="EMBL/GenBank/DDBJ databases">
        <title>Chitinophaga lutea sp.nov., isolate from arsenic contaminated soil.</title>
        <authorList>
            <person name="Zong Y."/>
        </authorList>
    </citation>
    <scope>NUCLEOTIDE SEQUENCE [LARGE SCALE GENOMIC DNA]</scope>
    <source>
        <strain evidence="2 3">ZY74</strain>
    </source>
</reference>
<feature type="domain" description="RES" evidence="1">
    <location>
        <begin position="12"/>
        <end position="136"/>
    </location>
</feature>
<name>A0A3N4QA61_9BACT</name>
<dbReference type="OrthoDB" id="9789501at2"/>
<dbReference type="AlphaFoldDB" id="A0A3N4QA61"/>
<organism evidence="2 3">
    <name type="scientific">Chitinophaga lutea</name>
    <dbReference type="NCBI Taxonomy" id="2488634"/>
    <lineage>
        <taxon>Bacteria</taxon>
        <taxon>Pseudomonadati</taxon>
        <taxon>Bacteroidota</taxon>
        <taxon>Chitinophagia</taxon>
        <taxon>Chitinophagales</taxon>
        <taxon>Chitinophagaceae</taxon>
        <taxon>Chitinophaga</taxon>
    </lineage>
</organism>
<dbReference type="Pfam" id="PF08808">
    <property type="entry name" value="RES"/>
    <property type="match status" value="1"/>
</dbReference>
<protein>
    <submittedName>
        <fullName evidence="2">RES domain-containing protein</fullName>
    </submittedName>
</protein>
<dbReference type="Proteomes" id="UP000278351">
    <property type="component" value="Unassembled WGS sequence"/>
</dbReference>
<accession>A0A3N4QA61</accession>
<dbReference type="SMART" id="SM00953">
    <property type="entry name" value="RES"/>
    <property type="match status" value="1"/>
</dbReference>
<comment type="caution">
    <text evidence="2">The sequence shown here is derived from an EMBL/GenBank/DDBJ whole genome shotgun (WGS) entry which is preliminary data.</text>
</comment>